<protein>
    <submittedName>
        <fullName evidence="3">Uncharacterized protein</fullName>
    </submittedName>
</protein>
<dbReference type="RefSeq" id="WP_093522568.1">
    <property type="nucleotide sequence ID" value="NZ_FOSK01000013.1"/>
</dbReference>
<evidence type="ECO:0000256" key="1">
    <source>
        <dbReference type="SAM" id="MobiDB-lite"/>
    </source>
</evidence>
<evidence type="ECO:0000313" key="3">
    <source>
        <dbReference type="EMBL" id="SFK97927.1"/>
    </source>
</evidence>
<keyword evidence="2" id="KW-1133">Transmembrane helix</keyword>
<name>A0A1I4E079_9HYPH</name>
<feature type="region of interest" description="Disordered" evidence="1">
    <location>
        <begin position="99"/>
        <end position="122"/>
    </location>
</feature>
<organism evidence="3 4">
    <name type="scientific">Pseudovibrio ascidiaceicola</name>
    <dbReference type="NCBI Taxonomy" id="285279"/>
    <lineage>
        <taxon>Bacteria</taxon>
        <taxon>Pseudomonadati</taxon>
        <taxon>Pseudomonadota</taxon>
        <taxon>Alphaproteobacteria</taxon>
        <taxon>Hyphomicrobiales</taxon>
        <taxon>Stappiaceae</taxon>
        <taxon>Pseudovibrio</taxon>
    </lineage>
</organism>
<evidence type="ECO:0000256" key="2">
    <source>
        <dbReference type="SAM" id="Phobius"/>
    </source>
</evidence>
<dbReference type="EMBL" id="FOSK01000013">
    <property type="protein sequence ID" value="SFK97927.1"/>
    <property type="molecule type" value="Genomic_DNA"/>
</dbReference>
<evidence type="ECO:0000313" key="4">
    <source>
        <dbReference type="Proteomes" id="UP000199598"/>
    </source>
</evidence>
<accession>A0A1I4E079</accession>
<comment type="caution">
    <text evidence="3">The sequence shown here is derived from an EMBL/GenBank/DDBJ whole genome shotgun (WGS) entry which is preliminary data.</text>
</comment>
<proteinExistence type="predicted"/>
<keyword evidence="2" id="KW-0472">Membrane</keyword>
<sequence>MVVIAFFNFMSVRNFSALKRFNIFACFMLFVIAYSSAQSEPLQIGEITTGEHPQLNVGGDKVVVPTINGTGTKIGDWQYIDICKNFGSSCPRRINIGAMKGGDQNNDSIGSSKPTNQNDVGSWKVSSETLDSYFQTEIEIRKNFAEHQKNVYGLQIEVIREQKEWSLWILAIISIICLTALIVAGYEIVYSVFLPQKRLRTVLMHFKENGASDEVMLEFLKGSDGKDNASSLKLSATSAQITTAATGLILFTLALGFFFLYLIYVYRLEAMSIG</sequence>
<feature type="transmembrane region" description="Helical" evidence="2">
    <location>
        <begin position="241"/>
        <end position="264"/>
    </location>
</feature>
<dbReference type="Proteomes" id="UP000199598">
    <property type="component" value="Unassembled WGS sequence"/>
</dbReference>
<feature type="transmembrane region" description="Helical" evidence="2">
    <location>
        <begin position="165"/>
        <end position="190"/>
    </location>
</feature>
<keyword evidence="4" id="KW-1185">Reference proteome</keyword>
<keyword evidence="2" id="KW-0812">Transmembrane</keyword>
<gene>
    <name evidence="3" type="ORF">SAMN04488518_11327</name>
</gene>
<feature type="compositionally biased region" description="Polar residues" evidence="1">
    <location>
        <begin position="103"/>
        <end position="122"/>
    </location>
</feature>
<reference evidence="3 4" key="1">
    <citation type="submission" date="2016-10" db="EMBL/GenBank/DDBJ databases">
        <authorList>
            <person name="Varghese N."/>
            <person name="Submissions S."/>
        </authorList>
    </citation>
    <scope>NUCLEOTIDE SEQUENCE [LARGE SCALE GENOMIC DNA]</scope>
    <source>
        <strain evidence="3 4">DSM 16392</strain>
    </source>
</reference>